<evidence type="ECO:0000256" key="2">
    <source>
        <dbReference type="ARBA" id="ARBA00022679"/>
    </source>
</evidence>
<dbReference type="EMBL" id="JMSN01000035">
    <property type="protein sequence ID" value="KDN46486.1"/>
    <property type="molecule type" value="Genomic_DNA"/>
</dbReference>
<feature type="domain" description="N-acetyltransferase" evidence="4">
    <location>
        <begin position="12"/>
        <end position="169"/>
    </location>
</feature>
<accession>A0A066VYD2</accession>
<dbReference type="OMA" id="QSEWVRY"/>
<dbReference type="InterPro" id="IPR016181">
    <property type="entry name" value="Acyl_CoA_acyltransferase"/>
</dbReference>
<comment type="caution">
    <text evidence="5">The sequence shown here is derived from an EMBL/GenBank/DDBJ whole genome shotgun (WGS) entry which is preliminary data.</text>
</comment>
<dbReference type="STRING" id="1037660.A0A066VYD2"/>
<protein>
    <submittedName>
        <fullName evidence="5">Acyl-CoA N-acyltransferase</fullName>
    </submittedName>
</protein>
<dbReference type="PANTHER" id="PTHR10545:SF29">
    <property type="entry name" value="GH14572P-RELATED"/>
    <property type="match status" value="1"/>
</dbReference>
<proteinExistence type="inferred from homology"/>
<dbReference type="SUPFAM" id="SSF55729">
    <property type="entry name" value="Acyl-CoA N-acyltransferases (Nat)"/>
    <property type="match status" value="1"/>
</dbReference>
<evidence type="ECO:0000313" key="6">
    <source>
        <dbReference type="Proteomes" id="UP000027361"/>
    </source>
</evidence>
<dbReference type="CDD" id="cd04301">
    <property type="entry name" value="NAT_SF"/>
    <property type="match status" value="1"/>
</dbReference>
<dbReference type="Proteomes" id="UP000027361">
    <property type="component" value="Unassembled WGS sequence"/>
</dbReference>
<dbReference type="InParanoid" id="A0A066VYD2"/>
<name>A0A066VYD2_TILAU</name>
<comment type="similarity">
    <text evidence="1">Belongs to the acetyltransferase family.</text>
</comment>
<dbReference type="HOGENOM" id="CLU_013985_41_2_1"/>
<dbReference type="RefSeq" id="XP_013243575.1">
    <property type="nucleotide sequence ID" value="XM_013388121.1"/>
</dbReference>
<reference evidence="5 6" key="1">
    <citation type="submission" date="2014-05" db="EMBL/GenBank/DDBJ databases">
        <title>Draft genome sequence of a rare smut relative, Tilletiaria anomala UBC 951.</title>
        <authorList>
            <consortium name="DOE Joint Genome Institute"/>
            <person name="Toome M."/>
            <person name="Kuo A."/>
            <person name="Henrissat B."/>
            <person name="Lipzen A."/>
            <person name="Tritt A."/>
            <person name="Yoshinaga Y."/>
            <person name="Zane M."/>
            <person name="Barry K."/>
            <person name="Grigoriev I.V."/>
            <person name="Spatafora J.W."/>
            <person name="Aimea M.C."/>
        </authorList>
    </citation>
    <scope>NUCLEOTIDE SEQUENCE [LARGE SCALE GENOMIC DNA]</scope>
    <source>
        <strain evidence="5 6">UBC 951</strain>
    </source>
</reference>
<dbReference type="OrthoDB" id="7305308at2759"/>
<dbReference type="InterPro" id="IPR000182">
    <property type="entry name" value="GNAT_dom"/>
</dbReference>
<gene>
    <name evidence="5" type="ORF">K437DRAFT_246557</name>
</gene>
<evidence type="ECO:0000259" key="4">
    <source>
        <dbReference type="PROSITE" id="PS51186"/>
    </source>
</evidence>
<dbReference type="AlphaFoldDB" id="A0A066VYD2"/>
<dbReference type="FunFam" id="3.40.630.30:FF:000064">
    <property type="entry name" value="GNAT family acetyltransferase"/>
    <property type="match status" value="1"/>
</dbReference>
<evidence type="ECO:0000256" key="3">
    <source>
        <dbReference type="ARBA" id="ARBA00023315"/>
    </source>
</evidence>
<dbReference type="PANTHER" id="PTHR10545">
    <property type="entry name" value="DIAMINE N-ACETYLTRANSFERASE"/>
    <property type="match status" value="1"/>
</dbReference>
<dbReference type="FunCoup" id="A0A066VYD2">
    <property type="interactions" value="48"/>
</dbReference>
<evidence type="ECO:0000313" key="5">
    <source>
        <dbReference type="EMBL" id="KDN46486.1"/>
    </source>
</evidence>
<dbReference type="GeneID" id="25263216"/>
<keyword evidence="3 5" id="KW-0012">Acyltransferase</keyword>
<organism evidence="5 6">
    <name type="scientific">Tilletiaria anomala (strain ATCC 24038 / CBS 436.72 / UBC 951)</name>
    <dbReference type="NCBI Taxonomy" id="1037660"/>
    <lineage>
        <taxon>Eukaryota</taxon>
        <taxon>Fungi</taxon>
        <taxon>Dikarya</taxon>
        <taxon>Basidiomycota</taxon>
        <taxon>Ustilaginomycotina</taxon>
        <taxon>Exobasidiomycetes</taxon>
        <taxon>Georgefischeriales</taxon>
        <taxon>Tilletiariaceae</taxon>
        <taxon>Tilletiaria</taxon>
    </lineage>
</organism>
<dbReference type="Gene3D" id="3.40.630.30">
    <property type="match status" value="1"/>
</dbReference>
<evidence type="ECO:0000256" key="1">
    <source>
        <dbReference type="ARBA" id="ARBA00008694"/>
    </source>
</evidence>
<dbReference type="Pfam" id="PF00583">
    <property type="entry name" value="Acetyltransf_1"/>
    <property type="match status" value="1"/>
</dbReference>
<keyword evidence="2 5" id="KW-0808">Transferase</keyword>
<keyword evidence="6" id="KW-1185">Reference proteome</keyword>
<dbReference type="InterPro" id="IPR051016">
    <property type="entry name" value="Diverse_Substrate_AcTransf"/>
</dbReference>
<sequence>MSESKLQPALPVNVRPATPEDIPTILGFIKELAIYEKESDAAKATTELIKLNVFEKEYAHVIIAEDPAKNNEPVGMALYFFTFSTWTGKPSLYLEDLFVTESVRNRGAGKALFRQLGKIAEEKDCQRMDWSVLTWNAPSIAFYEKVLGATRMEEWRQMRLETEGIKRLQTLGL</sequence>
<dbReference type="PROSITE" id="PS51186">
    <property type="entry name" value="GNAT"/>
    <property type="match status" value="1"/>
</dbReference>
<dbReference type="GO" id="GO:0008080">
    <property type="term" value="F:N-acetyltransferase activity"/>
    <property type="evidence" value="ECO:0007669"/>
    <property type="project" value="TreeGrafter"/>
</dbReference>